<feature type="transmembrane region" description="Helical" evidence="8">
    <location>
        <begin position="316"/>
        <end position="335"/>
    </location>
</feature>
<dbReference type="PROSITE" id="PS51257">
    <property type="entry name" value="PROKAR_LIPOPROTEIN"/>
    <property type="match status" value="1"/>
</dbReference>
<protein>
    <submittedName>
        <fullName evidence="9">Iron ABC transporter</fullName>
    </submittedName>
</protein>
<proteinExistence type="inferred from homology"/>
<keyword evidence="7 8" id="KW-0472">Membrane</keyword>
<comment type="caution">
    <text evidence="9">The sequence shown here is derived from an EMBL/GenBank/DDBJ whole genome shotgun (WGS) entry which is preliminary data.</text>
</comment>
<dbReference type="CDD" id="cd06550">
    <property type="entry name" value="TM_ABC_iron-siderophores_like"/>
    <property type="match status" value="1"/>
</dbReference>
<dbReference type="STRING" id="519424.AZF04_19430"/>
<name>A0A162DQB1_9BACI</name>
<evidence type="ECO:0000256" key="2">
    <source>
        <dbReference type="ARBA" id="ARBA00007935"/>
    </source>
</evidence>
<feature type="transmembrane region" description="Helical" evidence="8">
    <location>
        <begin position="202"/>
        <end position="222"/>
    </location>
</feature>
<dbReference type="RefSeq" id="WP_061948929.1">
    <property type="nucleotide sequence ID" value="NZ_LTAO01000018.1"/>
</dbReference>
<dbReference type="Proteomes" id="UP000075806">
    <property type="component" value="Unassembled WGS sequence"/>
</dbReference>
<evidence type="ECO:0000256" key="7">
    <source>
        <dbReference type="ARBA" id="ARBA00023136"/>
    </source>
</evidence>
<comment type="similarity">
    <text evidence="2">Belongs to the binding-protein-dependent transport system permease family. FecCD subfamily.</text>
</comment>
<evidence type="ECO:0000313" key="9">
    <source>
        <dbReference type="EMBL" id="KYG30548.1"/>
    </source>
</evidence>
<feature type="transmembrane region" description="Helical" evidence="8">
    <location>
        <begin position="160"/>
        <end position="182"/>
    </location>
</feature>
<evidence type="ECO:0000256" key="8">
    <source>
        <dbReference type="SAM" id="Phobius"/>
    </source>
</evidence>
<feature type="transmembrane region" description="Helical" evidence="8">
    <location>
        <begin position="129"/>
        <end position="148"/>
    </location>
</feature>
<feature type="transmembrane region" description="Helical" evidence="8">
    <location>
        <begin position="248"/>
        <end position="274"/>
    </location>
</feature>
<evidence type="ECO:0000256" key="4">
    <source>
        <dbReference type="ARBA" id="ARBA00022475"/>
    </source>
</evidence>
<keyword evidence="10" id="KW-1185">Reference proteome</keyword>
<dbReference type="PANTHER" id="PTHR30472">
    <property type="entry name" value="FERRIC ENTEROBACTIN TRANSPORT SYSTEM PERMEASE PROTEIN"/>
    <property type="match status" value="1"/>
</dbReference>
<evidence type="ECO:0000256" key="1">
    <source>
        <dbReference type="ARBA" id="ARBA00004651"/>
    </source>
</evidence>
<dbReference type="GO" id="GO:0033214">
    <property type="term" value="P:siderophore-iron import into cell"/>
    <property type="evidence" value="ECO:0007669"/>
    <property type="project" value="TreeGrafter"/>
</dbReference>
<keyword evidence="6 8" id="KW-1133">Transmembrane helix</keyword>
<evidence type="ECO:0000313" key="10">
    <source>
        <dbReference type="Proteomes" id="UP000075806"/>
    </source>
</evidence>
<dbReference type="GO" id="GO:0005886">
    <property type="term" value="C:plasma membrane"/>
    <property type="evidence" value="ECO:0007669"/>
    <property type="project" value="UniProtKB-SubCell"/>
</dbReference>
<keyword evidence="3" id="KW-0813">Transport</keyword>
<feature type="transmembrane region" description="Helical" evidence="8">
    <location>
        <begin position="105"/>
        <end position="123"/>
    </location>
</feature>
<feature type="transmembrane region" description="Helical" evidence="8">
    <location>
        <begin position="75"/>
        <end position="93"/>
    </location>
</feature>
<accession>A0A162DQB1</accession>
<dbReference type="EMBL" id="LTAO01000018">
    <property type="protein sequence ID" value="KYG30548.1"/>
    <property type="molecule type" value="Genomic_DNA"/>
</dbReference>
<dbReference type="SUPFAM" id="SSF81345">
    <property type="entry name" value="ABC transporter involved in vitamin B12 uptake, BtuC"/>
    <property type="match status" value="1"/>
</dbReference>
<feature type="transmembrane region" description="Helical" evidence="8">
    <location>
        <begin position="21"/>
        <end position="46"/>
    </location>
</feature>
<gene>
    <name evidence="9" type="ORF">AZF04_19430</name>
</gene>
<organism evidence="9 10">
    <name type="scientific">Alkalihalobacillus trypoxylicola</name>
    <dbReference type="NCBI Taxonomy" id="519424"/>
    <lineage>
        <taxon>Bacteria</taxon>
        <taxon>Bacillati</taxon>
        <taxon>Bacillota</taxon>
        <taxon>Bacilli</taxon>
        <taxon>Bacillales</taxon>
        <taxon>Bacillaceae</taxon>
        <taxon>Alkalihalobacillus</taxon>
    </lineage>
</organism>
<dbReference type="PANTHER" id="PTHR30472:SF24">
    <property type="entry name" value="FERRIC ENTEROBACTIN TRANSPORT SYSTEM PERMEASE PROTEIN FEPG"/>
    <property type="match status" value="1"/>
</dbReference>
<evidence type="ECO:0000256" key="3">
    <source>
        <dbReference type="ARBA" id="ARBA00022448"/>
    </source>
</evidence>
<dbReference type="GO" id="GO:0022857">
    <property type="term" value="F:transmembrane transporter activity"/>
    <property type="evidence" value="ECO:0007669"/>
    <property type="project" value="InterPro"/>
</dbReference>
<dbReference type="Gene3D" id="1.10.3470.10">
    <property type="entry name" value="ABC transporter involved in vitamin B12 uptake, BtuC"/>
    <property type="match status" value="1"/>
</dbReference>
<dbReference type="Pfam" id="PF01032">
    <property type="entry name" value="FecCD"/>
    <property type="match status" value="1"/>
</dbReference>
<dbReference type="AlphaFoldDB" id="A0A162DQB1"/>
<reference evidence="9" key="1">
    <citation type="submission" date="2016-02" db="EMBL/GenBank/DDBJ databases">
        <title>Genome sequence of Bacillus trypoxylicola KCTC 13244(T).</title>
        <authorList>
            <person name="Jeong H."/>
            <person name="Park S.-H."/>
            <person name="Choi S.-K."/>
        </authorList>
    </citation>
    <scope>NUCLEOTIDE SEQUENCE [LARGE SCALE GENOMIC DNA]</scope>
    <source>
        <strain evidence="9">KCTC 13244</strain>
    </source>
</reference>
<keyword evidence="4" id="KW-1003">Cell membrane</keyword>
<keyword evidence="5 8" id="KW-0812">Transmembrane</keyword>
<sequence length="343" mass="36418">MKNSTISIIKQGQKKRKQRWLIVNILLIILACCLCCLMLLLGNTIYPIQDVFRSLMGETLSGVNFAVNTIRLPRMLAGFFAGIAFGIAGNTFQTMLRNPLANPDILGITAGSSVAALFCILIFQTNNTVVSLAAVTAGLLTAIIIYFLSRGKSFAIGRLILVGIGIQAMLSALISYLLMIGAQEDIPSALRWLSGSLNGVQLSSLPPLMITVLICAPIVLFLSKHLSVLELGEQSATSLGLNTNMVRLLLILCSVSMVAIATATTGPIAFVAFLSGPIAKRLVGAGQSNVIPSGLVGINLVLAADLIGQFAFEVRYPVGVITGLLGAPFLLYLLIRMNRKGSL</sequence>
<dbReference type="InterPro" id="IPR000522">
    <property type="entry name" value="ABC_transptr_permease_BtuC"/>
</dbReference>
<comment type="subcellular location">
    <subcellularLocation>
        <location evidence="1">Cell membrane</location>
        <topology evidence="1">Multi-pass membrane protein</topology>
    </subcellularLocation>
</comment>
<dbReference type="OrthoDB" id="9811721at2"/>
<evidence type="ECO:0000256" key="5">
    <source>
        <dbReference type="ARBA" id="ARBA00022692"/>
    </source>
</evidence>
<evidence type="ECO:0000256" key="6">
    <source>
        <dbReference type="ARBA" id="ARBA00022989"/>
    </source>
</evidence>
<dbReference type="InterPro" id="IPR037294">
    <property type="entry name" value="ABC_BtuC-like"/>
</dbReference>